<dbReference type="InterPro" id="IPR050628">
    <property type="entry name" value="SNF2_RAD54_helicase_TF"/>
</dbReference>
<feature type="region of interest" description="Disordered" evidence="4">
    <location>
        <begin position="346"/>
        <end position="366"/>
    </location>
</feature>
<feature type="region of interest" description="Disordered" evidence="4">
    <location>
        <begin position="20"/>
        <end position="80"/>
    </location>
</feature>
<evidence type="ECO:0000313" key="8">
    <source>
        <dbReference type="Proteomes" id="UP000604825"/>
    </source>
</evidence>
<dbReference type="InterPro" id="IPR014001">
    <property type="entry name" value="Helicase_ATP-bd"/>
</dbReference>
<dbReference type="EMBL" id="CAJGYO010000011">
    <property type="protein sequence ID" value="CAD6259489.1"/>
    <property type="molecule type" value="Genomic_DNA"/>
</dbReference>
<dbReference type="SUPFAM" id="SSF52540">
    <property type="entry name" value="P-loop containing nucleoside triphosphate hydrolases"/>
    <property type="match status" value="2"/>
</dbReference>
<dbReference type="PROSITE" id="PS51192">
    <property type="entry name" value="HELICASE_ATP_BIND_1"/>
    <property type="match status" value="1"/>
</dbReference>
<dbReference type="Pfam" id="PF00271">
    <property type="entry name" value="Helicase_C"/>
    <property type="match status" value="1"/>
</dbReference>
<keyword evidence="2" id="KW-0378">Hydrolase</keyword>
<dbReference type="CDD" id="cd18008">
    <property type="entry name" value="DEXDc_SHPRH-like"/>
    <property type="match status" value="1"/>
</dbReference>
<dbReference type="SMART" id="SM00487">
    <property type="entry name" value="DEXDc"/>
    <property type="match status" value="1"/>
</dbReference>
<evidence type="ECO:0000256" key="4">
    <source>
        <dbReference type="SAM" id="MobiDB-lite"/>
    </source>
</evidence>
<comment type="caution">
    <text evidence="7">The sequence shown here is derived from an EMBL/GenBank/DDBJ whole genome shotgun (WGS) entry which is preliminary data.</text>
</comment>
<dbReference type="PANTHER" id="PTHR45626">
    <property type="entry name" value="TRANSCRIPTION TERMINATION FACTOR 2-RELATED"/>
    <property type="match status" value="1"/>
</dbReference>
<dbReference type="Pfam" id="PF00176">
    <property type="entry name" value="SNF2-rel_dom"/>
    <property type="match status" value="1"/>
</dbReference>
<proteinExistence type="predicted"/>
<evidence type="ECO:0000259" key="5">
    <source>
        <dbReference type="PROSITE" id="PS51192"/>
    </source>
</evidence>
<evidence type="ECO:0000259" key="6">
    <source>
        <dbReference type="PROSITE" id="PS51194"/>
    </source>
</evidence>
<reference evidence="7" key="1">
    <citation type="submission" date="2020-10" db="EMBL/GenBank/DDBJ databases">
        <authorList>
            <person name="Han B."/>
            <person name="Lu T."/>
            <person name="Zhao Q."/>
            <person name="Huang X."/>
            <person name="Zhao Y."/>
        </authorList>
    </citation>
    <scope>NUCLEOTIDE SEQUENCE</scope>
</reference>
<dbReference type="InterPro" id="IPR000330">
    <property type="entry name" value="SNF2_N"/>
</dbReference>
<dbReference type="CDD" id="cd18793">
    <property type="entry name" value="SF2_C_SNF"/>
    <property type="match status" value="1"/>
</dbReference>
<sequence>MPVPPHVAAEARRCLARFRLPAELKRPCPPRADVPSRGETEPAAPGCREPSAPGAAAATPERPRPTIAGDDARADGGRPSNIVLLSRQLSLSGSSRPRTLGHRVTPPLFPSRSNGFEFVGGPVKESQPEKEAEAFSHHSERDVYQEYLEVRNAISGPSKHTHGFVSIRRKCQQQDLPEGVMSIPLYNYQKMALDWMLFREKSSHCAGGILADQQGLGKTIQVIALILKERAQQSKFMSIDSDREATIVNKEPKDLLFHQKSAHHVTNFKPRAVDRISTTAKLAGGTLLVCPKGIVTQWNKELSQKITKDAELSVLVYHGCSRIMDSQELTKHDVVITTYKMVKQHFNSRKKRAKKKPSAPDGHKNNPIAGVRWFRIVLDEAHELKNSDSLVSKACWELEAERRWCLSGTPVQNKFDDLYSYLRFLKYRPYSEYTSFRSLLKEKKSTYASHGKTKLEILWGIVCLQRTEGLTTTTMKDITKPPQEKREHHLACDHPSLVKSRIDYEQCSTIFERSYVSSKMKAIIDILNSIVNKHTFTESDSNIESSTIESAPEKVLVFSQFTTMLDLLQPLLNSNGIQFRRLDGKMNRKARDEAVKDFNRNPEVTVLLVSLKAAGVGLSLFAASHVIITDPWWNPFMEDQAIGRAHRIGQTRPITVYRLVVKGTIEEFVLKWQDLKE</sequence>
<organism evidence="7 8">
    <name type="scientific">Miscanthus lutarioriparius</name>
    <dbReference type="NCBI Taxonomy" id="422564"/>
    <lineage>
        <taxon>Eukaryota</taxon>
        <taxon>Viridiplantae</taxon>
        <taxon>Streptophyta</taxon>
        <taxon>Embryophyta</taxon>
        <taxon>Tracheophyta</taxon>
        <taxon>Spermatophyta</taxon>
        <taxon>Magnoliopsida</taxon>
        <taxon>Liliopsida</taxon>
        <taxon>Poales</taxon>
        <taxon>Poaceae</taxon>
        <taxon>PACMAD clade</taxon>
        <taxon>Panicoideae</taxon>
        <taxon>Andropogonodae</taxon>
        <taxon>Andropogoneae</taxon>
        <taxon>Saccharinae</taxon>
        <taxon>Miscanthus</taxon>
    </lineage>
</organism>
<dbReference type="PROSITE" id="PS51194">
    <property type="entry name" value="HELICASE_CTER"/>
    <property type="match status" value="1"/>
</dbReference>
<protein>
    <submittedName>
        <fullName evidence="7">Uncharacterized protein</fullName>
    </submittedName>
</protein>
<name>A0A811QTP4_9POAL</name>
<keyword evidence="3" id="KW-0067">ATP-binding</keyword>
<dbReference type="GO" id="GO:0005634">
    <property type="term" value="C:nucleus"/>
    <property type="evidence" value="ECO:0007669"/>
    <property type="project" value="TreeGrafter"/>
</dbReference>
<keyword evidence="1" id="KW-0547">Nucleotide-binding</keyword>
<dbReference type="InterPro" id="IPR049730">
    <property type="entry name" value="SNF2/RAD54-like_C"/>
</dbReference>
<dbReference type="OrthoDB" id="694225at2759"/>
<dbReference type="InterPro" id="IPR038718">
    <property type="entry name" value="SNF2-like_sf"/>
</dbReference>
<dbReference type="Gene3D" id="3.40.50.300">
    <property type="entry name" value="P-loop containing nucleotide triphosphate hydrolases"/>
    <property type="match status" value="1"/>
</dbReference>
<dbReference type="InterPro" id="IPR027417">
    <property type="entry name" value="P-loop_NTPase"/>
</dbReference>
<evidence type="ECO:0000256" key="3">
    <source>
        <dbReference type="ARBA" id="ARBA00022840"/>
    </source>
</evidence>
<dbReference type="Gene3D" id="3.40.50.10810">
    <property type="entry name" value="Tandem AAA-ATPase domain"/>
    <property type="match status" value="2"/>
</dbReference>
<dbReference type="AlphaFoldDB" id="A0A811QTP4"/>
<gene>
    <name evidence="7" type="ORF">NCGR_LOCUS42926</name>
</gene>
<dbReference type="PANTHER" id="PTHR45626:SF3">
    <property type="entry name" value="OS04G0629300 PROTEIN"/>
    <property type="match status" value="1"/>
</dbReference>
<accession>A0A811QTP4</accession>
<dbReference type="GO" id="GO:0006281">
    <property type="term" value="P:DNA repair"/>
    <property type="evidence" value="ECO:0007669"/>
    <property type="project" value="TreeGrafter"/>
</dbReference>
<keyword evidence="8" id="KW-1185">Reference proteome</keyword>
<evidence type="ECO:0000313" key="7">
    <source>
        <dbReference type="EMBL" id="CAD6259489.1"/>
    </source>
</evidence>
<dbReference type="InterPro" id="IPR001650">
    <property type="entry name" value="Helicase_C-like"/>
</dbReference>
<evidence type="ECO:0000256" key="1">
    <source>
        <dbReference type="ARBA" id="ARBA00022741"/>
    </source>
</evidence>
<feature type="domain" description="Helicase C-terminal" evidence="6">
    <location>
        <begin position="542"/>
        <end position="677"/>
    </location>
</feature>
<dbReference type="SMART" id="SM00490">
    <property type="entry name" value="HELICc"/>
    <property type="match status" value="1"/>
</dbReference>
<feature type="compositionally biased region" description="Basic residues" evidence="4">
    <location>
        <begin position="346"/>
        <end position="357"/>
    </location>
</feature>
<dbReference type="Proteomes" id="UP000604825">
    <property type="component" value="Unassembled WGS sequence"/>
</dbReference>
<feature type="domain" description="Helicase ATP-binding" evidence="5">
    <location>
        <begin position="199"/>
        <end position="428"/>
    </location>
</feature>
<dbReference type="GO" id="GO:0008094">
    <property type="term" value="F:ATP-dependent activity, acting on DNA"/>
    <property type="evidence" value="ECO:0007669"/>
    <property type="project" value="TreeGrafter"/>
</dbReference>
<evidence type="ECO:0000256" key="2">
    <source>
        <dbReference type="ARBA" id="ARBA00022801"/>
    </source>
</evidence>
<dbReference type="GO" id="GO:0005524">
    <property type="term" value="F:ATP binding"/>
    <property type="evidence" value="ECO:0007669"/>
    <property type="project" value="UniProtKB-KW"/>
</dbReference>
<dbReference type="GO" id="GO:0016787">
    <property type="term" value="F:hydrolase activity"/>
    <property type="evidence" value="ECO:0007669"/>
    <property type="project" value="UniProtKB-KW"/>
</dbReference>
<feature type="compositionally biased region" description="Low complexity" evidence="4">
    <location>
        <begin position="48"/>
        <end position="60"/>
    </location>
</feature>